<evidence type="ECO:0000259" key="4">
    <source>
        <dbReference type="PROSITE" id="PS50042"/>
    </source>
</evidence>
<keyword evidence="2" id="KW-0238">DNA-binding</keyword>
<gene>
    <name evidence="6" type="ORF">BHF68_13205</name>
</gene>
<dbReference type="Gene3D" id="1.10.10.10">
    <property type="entry name" value="Winged helix-like DNA-binding domain superfamily/Winged helix DNA-binding domain"/>
    <property type="match status" value="1"/>
</dbReference>
<dbReference type="PANTHER" id="PTHR24567:SF26">
    <property type="entry name" value="REGULATORY PROTEIN YEIL"/>
    <property type="match status" value="1"/>
</dbReference>
<dbReference type="PROSITE" id="PS51063">
    <property type="entry name" value="HTH_CRP_2"/>
    <property type="match status" value="1"/>
</dbReference>
<dbReference type="AlphaFoldDB" id="A0A1E5G4Q4"/>
<dbReference type="InterPro" id="IPR000595">
    <property type="entry name" value="cNMP-bd_dom"/>
</dbReference>
<dbReference type="EMBL" id="MIJE01000002">
    <property type="protein sequence ID" value="OEF98014.1"/>
    <property type="molecule type" value="Genomic_DNA"/>
</dbReference>
<evidence type="ECO:0000259" key="5">
    <source>
        <dbReference type="PROSITE" id="PS51063"/>
    </source>
</evidence>
<dbReference type="InterPro" id="IPR012318">
    <property type="entry name" value="HTH_CRP"/>
</dbReference>
<dbReference type="PROSITE" id="PS50042">
    <property type="entry name" value="CNMP_BINDING_3"/>
    <property type="match status" value="1"/>
</dbReference>
<dbReference type="SUPFAM" id="SSF46785">
    <property type="entry name" value="Winged helix' DNA-binding domain"/>
    <property type="match status" value="1"/>
</dbReference>
<evidence type="ECO:0000313" key="7">
    <source>
        <dbReference type="Proteomes" id="UP000094296"/>
    </source>
</evidence>
<dbReference type="GO" id="GO:0003700">
    <property type="term" value="F:DNA-binding transcription factor activity"/>
    <property type="evidence" value="ECO:0007669"/>
    <property type="project" value="TreeGrafter"/>
</dbReference>
<dbReference type="InterPro" id="IPR036390">
    <property type="entry name" value="WH_DNA-bd_sf"/>
</dbReference>
<dbReference type="STRING" id="766136.BHF68_13205"/>
<dbReference type="GO" id="GO:0003677">
    <property type="term" value="F:DNA binding"/>
    <property type="evidence" value="ECO:0007669"/>
    <property type="project" value="UniProtKB-KW"/>
</dbReference>
<evidence type="ECO:0000256" key="1">
    <source>
        <dbReference type="ARBA" id="ARBA00023015"/>
    </source>
</evidence>
<evidence type="ECO:0008006" key="8">
    <source>
        <dbReference type="Google" id="ProtNLM"/>
    </source>
</evidence>
<dbReference type="RefSeq" id="WP_069642411.1">
    <property type="nucleotide sequence ID" value="NZ_MIJE01000002.1"/>
</dbReference>
<organism evidence="6 7">
    <name type="scientific">Desulfuribacillus alkaliarsenatis</name>
    <dbReference type="NCBI Taxonomy" id="766136"/>
    <lineage>
        <taxon>Bacteria</taxon>
        <taxon>Bacillati</taxon>
        <taxon>Bacillota</taxon>
        <taxon>Desulfuribacillia</taxon>
        <taxon>Desulfuribacillales</taxon>
        <taxon>Desulfuribacillaceae</taxon>
        <taxon>Desulfuribacillus</taxon>
    </lineage>
</organism>
<keyword evidence="3" id="KW-0804">Transcription</keyword>
<comment type="caution">
    <text evidence="6">The sequence shown here is derived from an EMBL/GenBank/DDBJ whole genome shotgun (WGS) entry which is preliminary data.</text>
</comment>
<dbReference type="CDD" id="cd00038">
    <property type="entry name" value="CAP_ED"/>
    <property type="match status" value="1"/>
</dbReference>
<dbReference type="Pfam" id="PF00027">
    <property type="entry name" value="cNMP_binding"/>
    <property type="match status" value="1"/>
</dbReference>
<feature type="domain" description="Cyclic nucleotide-binding" evidence="4">
    <location>
        <begin position="7"/>
        <end position="76"/>
    </location>
</feature>
<sequence length="216" mass="24426">MLHQSHSANNLSKEILDKLLQICTKRTYKQKQIIFESKENPAHIYMVIKGSVRIYMSYPNGKEFTLAVIEERGVYSGHARGTGQAITETEIAFIPIKTFSLMMNEYPAFSLNVMAVLGEALNNSLDIIENLAFKDVDERLYSFILKNADERGIETSKGLEVNIQLTQEEIATMVGSTRQTISALLNDLQKNGLITIGKKKIWIHKIDVIKGYLKDN</sequence>
<dbReference type="SUPFAM" id="SSF51206">
    <property type="entry name" value="cAMP-binding domain-like"/>
    <property type="match status" value="1"/>
</dbReference>
<dbReference type="CDD" id="cd00092">
    <property type="entry name" value="HTH_CRP"/>
    <property type="match status" value="1"/>
</dbReference>
<accession>A0A1E5G4Q4</accession>
<name>A0A1E5G4Q4_9FIRM</name>
<dbReference type="PRINTS" id="PR00034">
    <property type="entry name" value="HTHCRP"/>
</dbReference>
<dbReference type="SMART" id="SM00419">
    <property type="entry name" value="HTH_CRP"/>
    <property type="match status" value="1"/>
</dbReference>
<dbReference type="PANTHER" id="PTHR24567">
    <property type="entry name" value="CRP FAMILY TRANSCRIPTIONAL REGULATORY PROTEIN"/>
    <property type="match status" value="1"/>
</dbReference>
<evidence type="ECO:0000256" key="3">
    <source>
        <dbReference type="ARBA" id="ARBA00023163"/>
    </source>
</evidence>
<keyword evidence="1" id="KW-0805">Transcription regulation</keyword>
<dbReference type="Pfam" id="PF13545">
    <property type="entry name" value="HTH_Crp_2"/>
    <property type="match status" value="1"/>
</dbReference>
<dbReference type="InterPro" id="IPR050397">
    <property type="entry name" value="Env_Response_Regulators"/>
</dbReference>
<dbReference type="Proteomes" id="UP000094296">
    <property type="component" value="Unassembled WGS sequence"/>
</dbReference>
<proteinExistence type="predicted"/>
<evidence type="ECO:0000256" key="2">
    <source>
        <dbReference type="ARBA" id="ARBA00023125"/>
    </source>
</evidence>
<dbReference type="OrthoDB" id="9810708at2"/>
<dbReference type="InterPro" id="IPR014710">
    <property type="entry name" value="RmlC-like_jellyroll"/>
</dbReference>
<protein>
    <recommendedName>
        <fullName evidence="8">Crp/Fnr family transcriptional regulator</fullName>
    </recommendedName>
</protein>
<dbReference type="InterPro" id="IPR036388">
    <property type="entry name" value="WH-like_DNA-bd_sf"/>
</dbReference>
<reference evidence="6 7" key="1">
    <citation type="submission" date="2016-09" db="EMBL/GenBank/DDBJ databases">
        <title>Draft genome sequence for the type strain of Desulfuribacillus alkaliarsenatis AHT28, an obligately anaerobic, sulfidogenic bacterium isolated from Russian soda lake sediments.</title>
        <authorList>
            <person name="Abin C.A."/>
            <person name="Hollibaugh J.T."/>
        </authorList>
    </citation>
    <scope>NUCLEOTIDE SEQUENCE [LARGE SCALE GENOMIC DNA]</scope>
    <source>
        <strain evidence="6 7">AHT28</strain>
    </source>
</reference>
<dbReference type="Gene3D" id="2.60.120.10">
    <property type="entry name" value="Jelly Rolls"/>
    <property type="match status" value="1"/>
</dbReference>
<dbReference type="GO" id="GO:0005829">
    <property type="term" value="C:cytosol"/>
    <property type="evidence" value="ECO:0007669"/>
    <property type="project" value="TreeGrafter"/>
</dbReference>
<evidence type="ECO:0000313" key="6">
    <source>
        <dbReference type="EMBL" id="OEF98014.1"/>
    </source>
</evidence>
<keyword evidence="7" id="KW-1185">Reference proteome</keyword>
<feature type="domain" description="HTH crp-type" evidence="5">
    <location>
        <begin position="134"/>
        <end position="207"/>
    </location>
</feature>
<dbReference type="InterPro" id="IPR018490">
    <property type="entry name" value="cNMP-bd_dom_sf"/>
</dbReference>